<evidence type="ECO:0000313" key="2">
    <source>
        <dbReference type="Proteomes" id="UP001139000"/>
    </source>
</evidence>
<reference evidence="1" key="1">
    <citation type="submission" date="2021-12" db="EMBL/GenBank/DDBJ databases">
        <title>Novel species in genus Dyadobacter.</title>
        <authorList>
            <person name="Ma C."/>
        </authorList>
    </citation>
    <scope>NUCLEOTIDE SEQUENCE</scope>
    <source>
        <strain evidence="1">LJ419</strain>
    </source>
</reference>
<name>A0A9X1TPJ7_9BACT</name>
<accession>A0A9X1TPJ7</accession>
<dbReference type="RefSeq" id="WP_234658598.1">
    <property type="nucleotide sequence ID" value="NZ_CP094997.1"/>
</dbReference>
<comment type="caution">
    <text evidence="1">The sequence shown here is derived from an EMBL/GenBank/DDBJ whole genome shotgun (WGS) entry which is preliminary data.</text>
</comment>
<gene>
    <name evidence="1" type="ORF">LXM26_29020</name>
</gene>
<dbReference type="Proteomes" id="UP001139000">
    <property type="component" value="Unassembled WGS sequence"/>
</dbReference>
<protein>
    <submittedName>
        <fullName evidence="1">Uncharacterized protein</fullName>
    </submittedName>
</protein>
<dbReference type="EMBL" id="JAJTTC010000012">
    <property type="protein sequence ID" value="MCF0065593.1"/>
    <property type="molecule type" value="Genomic_DNA"/>
</dbReference>
<proteinExistence type="predicted"/>
<dbReference type="AlphaFoldDB" id="A0A9X1TPJ7"/>
<keyword evidence="2" id="KW-1185">Reference proteome</keyword>
<evidence type="ECO:0000313" key="1">
    <source>
        <dbReference type="EMBL" id="MCF0065593.1"/>
    </source>
</evidence>
<organism evidence="1 2">
    <name type="scientific">Dyadobacter chenwenxiniae</name>
    <dbReference type="NCBI Taxonomy" id="2906456"/>
    <lineage>
        <taxon>Bacteria</taxon>
        <taxon>Pseudomonadati</taxon>
        <taxon>Bacteroidota</taxon>
        <taxon>Cytophagia</taxon>
        <taxon>Cytophagales</taxon>
        <taxon>Spirosomataceae</taxon>
        <taxon>Dyadobacter</taxon>
    </lineage>
</organism>
<sequence>MDWYWVVTGSILLSEKYTLGMRFSQRHFLGQCFSIAIIDKYLIPDSTLQLYAEPNKGIMLNAYNNKTDIVFTFRPEKEITYDFRNQQQHTKIISEQFFGMGWRSAELQKELLNARSFYLATIYYLGQEGNNGRMP</sequence>